<proteinExistence type="predicted"/>
<evidence type="ECO:0000256" key="9">
    <source>
        <dbReference type="ARBA" id="ARBA00025439"/>
    </source>
</evidence>
<accession>A0AA88EZW9</accession>
<evidence type="ECO:0000256" key="1">
    <source>
        <dbReference type="ARBA" id="ARBA00004651"/>
    </source>
</evidence>
<dbReference type="RefSeq" id="WP_149899350.1">
    <property type="nucleotide sequence ID" value="NZ_QRFF01000003.1"/>
</dbReference>
<sequence length="334" mass="35102">MTSQPTQTPRIIPDKLGTPLRRVLASWEVLLLGVAILIFIANSLASPYFLNAWNLSDATFNFTEKAIIAFAMALLIIAGEIDLSVAAIIALASTAMGAAVQMGVGTPGLVAIGIGTGLLCGAFNGFLVAGLKLPSIVVTIGTMSLFRGISYMVLGDQAYGKYPADFAYFGQGYVFSVISFEFVLFIVMAVLFAILLHATNFGRQVYVIGTNPFAARFSGIPVERVKFILFLLTGLMSGIAAVCLTSRLGSTRPSIAQGWELEVVTMVVLGGVSILGGSGTIAGVVIAAFVMGLVTFGLGLLNVPGIVMSIFVGLLLIITIAIPIVVRRLRAMRG</sequence>
<keyword evidence="8 11" id="KW-0472">Membrane</keyword>
<feature type="transmembrane region" description="Helical" evidence="11">
    <location>
        <begin position="133"/>
        <end position="154"/>
    </location>
</feature>
<keyword evidence="4" id="KW-1003">Cell membrane</keyword>
<dbReference type="CDD" id="cd06579">
    <property type="entry name" value="TM_PBP1_transp_AraH_like"/>
    <property type="match status" value="1"/>
</dbReference>
<comment type="subunit">
    <text evidence="2">The complex is composed of two ATP-binding proteins (LsrA), two transmembrane proteins (LsrC and LsrD) and a solute-binding protein (LsrB).</text>
</comment>
<feature type="transmembrane region" description="Helical" evidence="11">
    <location>
        <begin position="261"/>
        <end position="294"/>
    </location>
</feature>
<evidence type="ECO:0000256" key="10">
    <source>
        <dbReference type="ARBA" id="ARBA00039381"/>
    </source>
</evidence>
<evidence type="ECO:0000256" key="2">
    <source>
        <dbReference type="ARBA" id="ARBA00011262"/>
    </source>
</evidence>
<evidence type="ECO:0000256" key="6">
    <source>
        <dbReference type="ARBA" id="ARBA00022692"/>
    </source>
</evidence>
<evidence type="ECO:0000256" key="5">
    <source>
        <dbReference type="ARBA" id="ARBA00022519"/>
    </source>
</evidence>
<keyword evidence="5" id="KW-0997">Cell inner membrane</keyword>
<dbReference type="Proteomes" id="UP000473658">
    <property type="component" value="Unassembled WGS sequence"/>
</dbReference>
<organism evidence="12 13">
    <name type="scientific">Rhizobium rhizogenes</name>
    <name type="common">Agrobacterium rhizogenes</name>
    <dbReference type="NCBI Taxonomy" id="359"/>
    <lineage>
        <taxon>Bacteria</taxon>
        <taxon>Pseudomonadati</taxon>
        <taxon>Pseudomonadota</taxon>
        <taxon>Alphaproteobacteria</taxon>
        <taxon>Hyphomicrobiales</taxon>
        <taxon>Rhizobiaceae</taxon>
        <taxon>Rhizobium/Agrobacterium group</taxon>
        <taxon>Rhizobium</taxon>
    </lineage>
</organism>
<feature type="transmembrane region" description="Helical" evidence="11">
    <location>
        <begin position="29"/>
        <end position="50"/>
    </location>
</feature>
<name>A0AA88EZW9_RHIRH</name>
<feature type="transmembrane region" description="Helical" evidence="11">
    <location>
        <begin position="166"/>
        <end position="196"/>
    </location>
</feature>
<evidence type="ECO:0000313" key="12">
    <source>
        <dbReference type="EMBL" id="KAA3501640.1"/>
    </source>
</evidence>
<evidence type="ECO:0000256" key="7">
    <source>
        <dbReference type="ARBA" id="ARBA00022989"/>
    </source>
</evidence>
<dbReference type="GO" id="GO:0022857">
    <property type="term" value="F:transmembrane transporter activity"/>
    <property type="evidence" value="ECO:0007669"/>
    <property type="project" value="InterPro"/>
</dbReference>
<dbReference type="AlphaFoldDB" id="A0AA88EZW9"/>
<dbReference type="GO" id="GO:0005886">
    <property type="term" value="C:plasma membrane"/>
    <property type="evidence" value="ECO:0007669"/>
    <property type="project" value="UniProtKB-SubCell"/>
</dbReference>
<dbReference type="Pfam" id="PF02653">
    <property type="entry name" value="BPD_transp_2"/>
    <property type="match status" value="1"/>
</dbReference>
<keyword evidence="6 11" id="KW-0812">Transmembrane</keyword>
<comment type="function">
    <text evidence="9">Part of the ABC transporter complex LsrABCD involved in autoinducer 2 (AI-2) import. Probably responsible for the translocation of the substrate across the membrane.</text>
</comment>
<keyword evidence="7 11" id="KW-1133">Transmembrane helix</keyword>
<keyword evidence="3" id="KW-0813">Transport</keyword>
<gene>
    <name evidence="12" type="ORF">DXM27_12190</name>
</gene>
<evidence type="ECO:0000256" key="3">
    <source>
        <dbReference type="ARBA" id="ARBA00022448"/>
    </source>
</evidence>
<evidence type="ECO:0000256" key="4">
    <source>
        <dbReference type="ARBA" id="ARBA00022475"/>
    </source>
</evidence>
<comment type="caution">
    <text evidence="12">The sequence shown here is derived from an EMBL/GenBank/DDBJ whole genome shotgun (WGS) entry which is preliminary data.</text>
</comment>
<dbReference type="PANTHER" id="PTHR32196:SF71">
    <property type="entry name" value="AUTOINDUCER 2 IMPORT SYSTEM PERMEASE PROTEIN LSRD"/>
    <property type="match status" value="1"/>
</dbReference>
<feature type="transmembrane region" description="Helical" evidence="11">
    <location>
        <begin position="66"/>
        <end position="92"/>
    </location>
</feature>
<feature type="transmembrane region" description="Helical" evidence="11">
    <location>
        <begin position="104"/>
        <end position="127"/>
    </location>
</feature>
<reference evidence="12 13" key="1">
    <citation type="submission" date="2018-08" db="EMBL/GenBank/DDBJ databases">
        <title>Crown Gall in kiwifruit.</title>
        <authorList>
            <person name="Visnovsky S.B."/>
            <person name="Pitman A.R."/>
        </authorList>
    </citation>
    <scope>NUCLEOTIDE SEQUENCE [LARGE SCALE GENOMIC DNA]</scope>
    <source>
        <strain evidence="12 13">SBV_302_78_2</strain>
    </source>
</reference>
<dbReference type="PANTHER" id="PTHR32196">
    <property type="entry name" value="ABC TRANSPORTER PERMEASE PROTEIN YPHD-RELATED-RELATED"/>
    <property type="match status" value="1"/>
</dbReference>
<comment type="subcellular location">
    <subcellularLocation>
        <location evidence="1">Cell membrane</location>
        <topology evidence="1">Multi-pass membrane protein</topology>
    </subcellularLocation>
</comment>
<evidence type="ECO:0000256" key="11">
    <source>
        <dbReference type="SAM" id="Phobius"/>
    </source>
</evidence>
<feature type="transmembrane region" description="Helical" evidence="11">
    <location>
        <begin position="227"/>
        <end position="249"/>
    </location>
</feature>
<evidence type="ECO:0000256" key="8">
    <source>
        <dbReference type="ARBA" id="ARBA00023136"/>
    </source>
</evidence>
<feature type="transmembrane region" description="Helical" evidence="11">
    <location>
        <begin position="306"/>
        <end position="326"/>
    </location>
</feature>
<protein>
    <recommendedName>
        <fullName evidence="10">Autoinducer 2 import system permease protein LsrD</fullName>
    </recommendedName>
</protein>
<dbReference type="InterPro" id="IPR001851">
    <property type="entry name" value="ABC_transp_permease"/>
</dbReference>
<dbReference type="EMBL" id="QRFF01000003">
    <property type="protein sequence ID" value="KAA3501640.1"/>
    <property type="molecule type" value="Genomic_DNA"/>
</dbReference>
<evidence type="ECO:0000313" key="13">
    <source>
        <dbReference type="Proteomes" id="UP000473658"/>
    </source>
</evidence>